<dbReference type="InterPro" id="IPR052020">
    <property type="entry name" value="Cyclic_di-GMP/3'3'-cGAMP_PDE"/>
</dbReference>
<name>A0A6J4PMY6_9ACTN</name>
<protein>
    <submittedName>
        <fullName evidence="5">Response regulator</fullName>
    </submittedName>
</protein>
<evidence type="ECO:0000313" key="5">
    <source>
        <dbReference type="EMBL" id="CAA9420546.1"/>
    </source>
</evidence>
<dbReference type="SMART" id="SM00471">
    <property type="entry name" value="HDc"/>
    <property type="match status" value="1"/>
</dbReference>
<accession>A0A6J4PMY6</accession>
<evidence type="ECO:0000256" key="1">
    <source>
        <dbReference type="SAM" id="Phobius"/>
    </source>
</evidence>
<dbReference type="Gene3D" id="1.10.3210.10">
    <property type="entry name" value="Hypothetical protein af1432"/>
    <property type="match status" value="1"/>
</dbReference>
<evidence type="ECO:0000259" key="4">
    <source>
        <dbReference type="PROSITE" id="PS51832"/>
    </source>
</evidence>
<dbReference type="CDD" id="cd00077">
    <property type="entry name" value="HDc"/>
    <property type="match status" value="1"/>
</dbReference>
<dbReference type="PANTHER" id="PTHR45228:SF4">
    <property type="entry name" value="LIPOPROTEIN"/>
    <property type="match status" value="1"/>
</dbReference>
<feature type="domain" description="HD" evidence="3">
    <location>
        <begin position="496"/>
        <end position="618"/>
    </location>
</feature>
<dbReference type="Pfam" id="PF00990">
    <property type="entry name" value="GGDEF"/>
    <property type="match status" value="1"/>
</dbReference>
<dbReference type="SUPFAM" id="SSF55073">
    <property type="entry name" value="Nucleotide cyclase"/>
    <property type="match status" value="1"/>
</dbReference>
<feature type="transmembrane region" description="Helical" evidence="1">
    <location>
        <begin position="133"/>
        <end position="152"/>
    </location>
</feature>
<dbReference type="InterPro" id="IPR043128">
    <property type="entry name" value="Rev_trsase/Diguanyl_cyclase"/>
</dbReference>
<dbReference type="InterPro" id="IPR000160">
    <property type="entry name" value="GGDEF_dom"/>
</dbReference>
<dbReference type="PROSITE" id="PS51832">
    <property type="entry name" value="HD_GYP"/>
    <property type="match status" value="1"/>
</dbReference>
<dbReference type="SUPFAM" id="SSF109604">
    <property type="entry name" value="HD-domain/PDEase-like"/>
    <property type="match status" value="1"/>
</dbReference>
<dbReference type="AlphaFoldDB" id="A0A6J4PMY6"/>
<dbReference type="InterPro" id="IPR037522">
    <property type="entry name" value="HD_GYP_dom"/>
</dbReference>
<reference evidence="5" key="1">
    <citation type="submission" date="2020-02" db="EMBL/GenBank/DDBJ databases">
        <authorList>
            <person name="Meier V. D."/>
        </authorList>
    </citation>
    <scope>NUCLEOTIDE SEQUENCE</scope>
    <source>
        <strain evidence="5">AVDCRST_MAG22</strain>
    </source>
</reference>
<sequence length="669" mass="69465">MTAPPAAGLARVALAMALSIILVWLLPGSRPVAFLAVGGALSFGVLLAVGWPRGLAREPLMVVVVDSLLLGLLVSDTGGGDSPFFPLYFLAALGVVRVPGPAKVAVATILLAGGYLVAVGSVDGPGAPGTSAIGLRAGFVALFCAVAGYLGSGARDLAGRGRGLSSDLAAERDRAARAEGLVSGFGAVLGTSSIAEILSWMARTARAGCGGTYVHVAALEGNHHVSILQGEIDACPSWWHPSIQGLVLRACRDGEAARSEEKIHGIEGFLAVPVDSAGGGGWGAVVVGGGEFGVEEERVLGLISAAAGPALEAAEDAPGGRDPVSGLPNHASLHRVLRRELSLSRVLTVFAVELGGLDRYNRTRGFAAGDRLLRRVGERLGWGRRAFRHGGDEFVVFLGGTDESRARRAAQAIRQAVSEEAGGLVRPAVGFVNAGPGQEDPDLVLKTALSALREARAGTDGVAGFPAPMEVPEAGGPPAGVVETLVGALEAKDPGVGEHLLGVSRTARDIVRNMFLPEEQVEDLVIGALLHDLGKLGVPDHILHKPGRLTDEEYETMKRHPALGVEIVSPIEALASALPAIKHHHERFDGKGYPDGLVGEDIPLAARVVAVADAFDSMIRDRPYGYGVSRETALQEIEANSGTQFDPRIVEMLREILEDTGGRRADSNA</sequence>
<keyword evidence="1" id="KW-0812">Transmembrane</keyword>
<evidence type="ECO:0000259" key="3">
    <source>
        <dbReference type="PROSITE" id="PS51831"/>
    </source>
</evidence>
<dbReference type="Pfam" id="PF13487">
    <property type="entry name" value="HD_5"/>
    <property type="match status" value="1"/>
</dbReference>
<feature type="transmembrane region" description="Helical" evidence="1">
    <location>
        <begin position="33"/>
        <end position="53"/>
    </location>
</feature>
<dbReference type="InterPro" id="IPR006674">
    <property type="entry name" value="HD_domain"/>
</dbReference>
<dbReference type="PROSITE" id="PS50887">
    <property type="entry name" value="GGDEF"/>
    <property type="match status" value="1"/>
</dbReference>
<dbReference type="EMBL" id="CADCUV010000116">
    <property type="protein sequence ID" value="CAA9420546.1"/>
    <property type="molecule type" value="Genomic_DNA"/>
</dbReference>
<dbReference type="SMART" id="SM00267">
    <property type="entry name" value="GGDEF"/>
    <property type="match status" value="1"/>
</dbReference>
<dbReference type="InterPro" id="IPR003607">
    <property type="entry name" value="HD/PDEase_dom"/>
</dbReference>
<proteinExistence type="predicted"/>
<feature type="transmembrane region" description="Helical" evidence="1">
    <location>
        <begin position="87"/>
        <end position="113"/>
    </location>
</feature>
<evidence type="ECO:0000259" key="2">
    <source>
        <dbReference type="PROSITE" id="PS50887"/>
    </source>
</evidence>
<keyword evidence="1" id="KW-1133">Transmembrane helix</keyword>
<dbReference type="PROSITE" id="PS51831">
    <property type="entry name" value="HD"/>
    <property type="match status" value="1"/>
</dbReference>
<feature type="domain" description="HD-GYP" evidence="4">
    <location>
        <begin position="474"/>
        <end position="669"/>
    </location>
</feature>
<dbReference type="Gene3D" id="3.30.70.270">
    <property type="match status" value="1"/>
</dbReference>
<feature type="domain" description="GGDEF" evidence="2">
    <location>
        <begin position="345"/>
        <end position="467"/>
    </location>
</feature>
<organism evidence="5">
    <name type="scientific">uncultured Rubrobacteraceae bacterium</name>
    <dbReference type="NCBI Taxonomy" id="349277"/>
    <lineage>
        <taxon>Bacteria</taxon>
        <taxon>Bacillati</taxon>
        <taxon>Actinomycetota</taxon>
        <taxon>Rubrobacteria</taxon>
        <taxon>Rubrobacterales</taxon>
        <taxon>Rubrobacteraceae</taxon>
        <taxon>environmental samples</taxon>
    </lineage>
</organism>
<dbReference type="NCBIfam" id="TIGR00254">
    <property type="entry name" value="GGDEF"/>
    <property type="match status" value="1"/>
</dbReference>
<keyword evidence="1" id="KW-0472">Membrane</keyword>
<dbReference type="PANTHER" id="PTHR45228">
    <property type="entry name" value="CYCLIC DI-GMP PHOSPHODIESTERASE TM_0186-RELATED"/>
    <property type="match status" value="1"/>
</dbReference>
<feature type="transmembrane region" description="Helical" evidence="1">
    <location>
        <begin position="6"/>
        <end position="26"/>
    </location>
</feature>
<dbReference type="InterPro" id="IPR029787">
    <property type="entry name" value="Nucleotide_cyclase"/>
</dbReference>
<gene>
    <name evidence="5" type="ORF">AVDCRST_MAG22-2530</name>
</gene>